<dbReference type="RefSeq" id="WP_145862018.1">
    <property type="nucleotide sequence ID" value="NZ_RPFW01000011.1"/>
</dbReference>
<feature type="transmembrane region" description="Helical" evidence="1">
    <location>
        <begin position="50"/>
        <end position="72"/>
    </location>
</feature>
<reference evidence="2 3" key="1">
    <citation type="submission" date="2018-11" db="EMBL/GenBank/DDBJ databases">
        <title>Trebonia kvetii gen.nov., sp.nov., a novel acidophilic actinobacterium, and proposal of the new actinobacterial family Treboniaceae fam. nov.</title>
        <authorList>
            <person name="Rapoport D."/>
            <person name="Sagova-Mareckova M."/>
            <person name="Sedlacek I."/>
            <person name="Provaznik J."/>
            <person name="Kralova S."/>
            <person name="Pavlinic D."/>
            <person name="Benes V."/>
            <person name="Kopecky J."/>
        </authorList>
    </citation>
    <scope>NUCLEOTIDE SEQUENCE [LARGE SCALE GENOMIC DNA]</scope>
    <source>
        <strain evidence="2 3">15Tr583</strain>
    </source>
</reference>
<evidence type="ECO:0000256" key="1">
    <source>
        <dbReference type="SAM" id="Phobius"/>
    </source>
</evidence>
<evidence type="ECO:0000313" key="2">
    <source>
        <dbReference type="EMBL" id="TVY99910.1"/>
    </source>
</evidence>
<keyword evidence="1" id="KW-0812">Transmembrane</keyword>
<comment type="caution">
    <text evidence="2">The sequence shown here is derived from an EMBL/GenBank/DDBJ whole genome shotgun (WGS) entry which is preliminary data.</text>
</comment>
<dbReference type="PROSITE" id="PS51257">
    <property type="entry name" value="PROKAR_LIPOPROTEIN"/>
    <property type="match status" value="1"/>
</dbReference>
<protein>
    <submittedName>
        <fullName evidence="2">Uncharacterized protein</fullName>
    </submittedName>
</protein>
<evidence type="ECO:0000313" key="3">
    <source>
        <dbReference type="Proteomes" id="UP000460272"/>
    </source>
</evidence>
<organism evidence="2 3">
    <name type="scientific">Trebonia kvetii</name>
    <dbReference type="NCBI Taxonomy" id="2480626"/>
    <lineage>
        <taxon>Bacteria</taxon>
        <taxon>Bacillati</taxon>
        <taxon>Actinomycetota</taxon>
        <taxon>Actinomycetes</taxon>
        <taxon>Streptosporangiales</taxon>
        <taxon>Treboniaceae</taxon>
        <taxon>Trebonia</taxon>
    </lineage>
</organism>
<keyword evidence="3" id="KW-1185">Reference proteome</keyword>
<name>A0A6P2BN13_9ACTN</name>
<accession>A0A6P2BN13</accession>
<dbReference type="AlphaFoldDB" id="A0A6P2BN13"/>
<dbReference type="Proteomes" id="UP000460272">
    <property type="component" value="Unassembled WGS sequence"/>
</dbReference>
<sequence>MGSRGRRRVALWGGLLAGLGLGACLAISLHVFETANSAAQSLYPSMGSTVFWVLFFSGSSGLGLGLVACALIRSENVQQAGEPSSQTGPKPERRILGLRIDS</sequence>
<keyword evidence="1" id="KW-1133">Transmembrane helix</keyword>
<proteinExistence type="predicted"/>
<dbReference type="EMBL" id="RPFW01000011">
    <property type="protein sequence ID" value="TVY99910.1"/>
    <property type="molecule type" value="Genomic_DNA"/>
</dbReference>
<keyword evidence="1" id="KW-0472">Membrane</keyword>
<gene>
    <name evidence="2" type="ORF">EAS64_40460</name>
</gene>